<feature type="transmembrane region" description="Helical" evidence="7">
    <location>
        <begin position="72"/>
        <end position="93"/>
    </location>
</feature>
<dbReference type="SUPFAM" id="SSF90123">
    <property type="entry name" value="ABC transporter transmembrane region"/>
    <property type="match status" value="1"/>
</dbReference>
<evidence type="ECO:0000256" key="1">
    <source>
        <dbReference type="ARBA" id="ARBA00004141"/>
    </source>
</evidence>
<keyword evidence="5 7" id="KW-1133">Transmembrane helix</keyword>
<dbReference type="FunFam" id="1.20.1560.10:FF:000178">
    <property type="entry name" value="ABC transporter family protein"/>
    <property type="match status" value="1"/>
</dbReference>
<dbReference type="VEuPathDB" id="TrichDB:TVAG_542450"/>
<dbReference type="InterPro" id="IPR003439">
    <property type="entry name" value="ABC_transporter-like_ATP-bd"/>
</dbReference>
<dbReference type="InterPro" id="IPR027417">
    <property type="entry name" value="P-loop_NTPase"/>
</dbReference>
<comment type="subcellular location">
    <subcellularLocation>
        <location evidence="1">Membrane</location>
        <topology evidence="1">Multi-pass membrane protein</topology>
    </subcellularLocation>
</comment>
<dbReference type="Gene3D" id="3.40.50.300">
    <property type="entry name" value="P-loop containing nucleotide triphosphate hydrolases"/>
    <property type="match status" value="1"/>
</dbReference>
<evidence type="ECO:0000259" key="8">
    <source>
        <dbReference type="PROSITE" id="PS50893"/>
    </source>
</evidence>
<evidence type="ECO:0000256" key="2">
    <source>
        <dbReference type="ARBA" id="ARBA00022692"/>
    </source>
</evidence>
<evidence type="ECO:0000256" key="6">
    <source>
        <dbReference type="ARBA" id="ARBA00023136"/>
    </source>
</evidence>
<evidence type="ECO:0000313" key="10">
    <source>
        <dbReference type="EMBL" id="CAA53758.1"/>
    </source>
</evidence>
<dbReference type="FunFam" id="3.40.50.300:FF:000218">
    <property type="entry name" value="Multidrug ABC transporter ATP-binding protein"/>
    <property type="match status" value="1"/>
</dbReference>
<dbReference type="CDD" id="cd18577">
    <property type="entry name" value="ABC_6TM_Pgp_ABCB1_D1_like"/>
    <property type="match status" value="1"/>
</dbReference>
<accession>Q27112</accession>
<name>Q27112_TRIVA</name>
<dbReference type="InterPro" id="IPR011527">
    <property type="entry name" value="ABC1_TM_dom"/>
</dbReference>
<evidence type="ECO:0000256" key="7">
    <source>
        <dbReference type="SAM" id="Phobius"/>
    </source>
</evidence>
<feature type="transmembrane region" description="Helical" evidence="7">
    <location>
        <begin position="168"/>
        <end position="189"/>
    </location>
</feature>
<evidence type="ECO:0000256" key="4">
    <source>
        <dbReference type="ARBA" id="ARBA00022840"/>
    </source>
</evidence>
<dbReference type="PROSITE" id="PS50893">
    <property type="entry name" value="ABC_TRANSPORTER_2"/>
    <property type="match status" value="1"/>
</dbReference>
<dbReference type="GO" id="GO:0016887">
    <property type="term" value="F:ATP hydrolysis activity"/>
    <property type="evidence" value="ECO:0007669"/>
    <property type="project" value="InterPro"/>
</dbReference>
<keyword evidence="3" id="KW-0547">Nucleotide-binding</keyword>
<feature type="transmembrane region" description="Helical" evidence="7">
    <location>
        <begin position="292"/>
        <end position="313"/>
    </location>
</feature>
<reference evidence="10" key="1">
    <citation type="journal article" date="1994" name="Mol. Biochem. Parasitol.">
        <title>Analysis of a single-domain P-glycoprotein-like gene in the early-diverging protist Trichomonas vaginalis.</title>
        <authorList>
            <person name="Johnson P.J."/>
            <person name="Schuck B.L."/>
            <person name="Delgadillo M.G."/>
        </authorList>
    </citation>
    <scope>NUCLEOTIDE SEQUENCE</scope>
    <source>
        <strain evidence="10">C1</strain>
    </source>
</reference>
<dbReference type="GO" id="GO:0016020">
    <property type="term" value="C:membrane"/>
    <property type="evidence" value="ECO:0007669"/>
    <property type="project" value="UniProtKB-SubCell"/>
</dbReference>
<keyword evidence="4" id="KW-0067">ATP-binding</keyword>
<dbReference type="InterPro" id="IPR036640">
    <property type="entry name" value="ABC1_TM_sf"/>
</dbReference>
<proteinExistence type="predicted"/>
<keyword evidence="6 7" id="KW-0472">Membrane</keyword>
<dbReference type="PROSITE" id="PS50929">
    <property type="entry name" value="ABC_TM1F"/>
    <property type="match status" value="1"/>
</dbReference>
<dbReference type="SUPFAM" id="SSF52540">
    <property type="entry name" value="P-loop containing nucleoside triphosphate hydrolases"/>
    <property type="match status" value="1"/>
</dbReference>
<keyword evidence="2 7" id="KW-0812">Transmembrane</keyword>
<organism evidence="10">
    <name type="scientific">Trichomonas vaginalis</name>
    <dbReference type="NCBI Taxonomy" id="5722"/>
    <lineage>
        <taxon>Eukaryota</taxon>
        <taxon>Metamonada</taxon>
        <taxon>Parabasalia</taxon>
        <taxon>Trichomonadida</taxon>
        <taxon>Trichomonadidae</taxon>
        <taxon>Trichomonas</taxon>
    </lineage>
</organism>
<evidence type="ECO:0000256" key="5">
    <source>
        <dbReference type="ARBA" id="ARBA00022989"/>
    </source>
</evidence>
<gene>
    <name evidence="10" type="primary">PGP1</name>
</gene>
<dbReference type="Pfam" id="PF00005">
    <property type="entry name" value="ABC_tran"/>
    <property type="match status" value="1"/>
</dbReference>
<dbReference type="Pfam" id="PF00664">
    <property type="entry name" value="ABC_membrane"/>
    <property type="match status" value="1"/>
</dbReference>
<dbReference type="AlphaFoldDB" id="Q27112"/>
<dbReference type="PANTHER" id="PTHR43394">
    <property type="entry name" value="ATP-DEPENDENT PERMEASE MDL1, MITOCHONDRIAL"/>
    <property type="match status" value="1"/>
</dbReference>
<evidence type="ECO:0000259" key="9">
    <source>
        <dbReference type="PROSITE" id="PS50929"/>
    </source>
</evidence>
<protein>
    <submittedName>
        <fullName evidence="10">PGP1 protein</fullName>
    </submittedName>
</protein>
<dbReference type="InterPro" id="IPR039421">
    <property type="entry name" value="Type_1_exporter"/>
</dbReference>
<feature type="domain" description="ABC transmembrane type-1" evidence="9">
    <location>
        <begin position="33"/>
        <end position="318"/>
    </location>
</feature>
<feature type="domain" description="ABC transporter" evidence="8">
    <location>
        <begin position="352"/>
        <end position="586"/>
    </location>
</feature>
<dbReference type="SMART" id="SM00382">
    <property type="entry name" value="AAA"/>
    <property type="match status" value="1"/>
</dbReference>
<sequence length="589" mass="66715">MSSKGVLDEKVEVEGGEYFRIMKYFDRRWVFGIALFFSFCTGAMPMVMNVLMGNMATIMTTSDNFIDAVVKLIIKMVIYICCFIVVFLIQHFIAGYSNPFFISDIRKHLYKKLMELDISFFDQNETGMLLSRFTSDCATLNEIYITKFVQAFQNCVQAVAGIILSFVLSWRVTLAVFIAYPLCGFVYWFGQTKITKLWRDYNQSTANAGTKAEQVINAFRTVKSFDNEMYEADLYRESLGTIQKVFNRASIVQGIEDGTIHIIIHAMIVSFLYFSCWIIIRRPNWGMENGDLMSLMMSLIFSALGISATLALVEDFDRAQVSAAKILKILEEPVEINQREGQEPNEPVKGKVEFKNVCFKYKGRAEYAVKDLNFTINPGETVALIGESGCGKSTTLQLLQRFYEIESGEILVDGVDIRKWSPKYLRKNISIVPQGPVLFTMSIKDNIRYAVPDASDKDIADAAQTGNAHPFIMTFPENYNTHKLNHHHSPVVRRQRICISRAILVGAPILLLDEATAALDTESEKLVQQSLEVARKGKTAIVVAHRLATVINADRIFVFKEGHIVEEGKHDELMAKNGIYADLVRFQLQ</sequence>
<dbReference type="InterPro" id="IPR003593">
    <property type="entry name" value="AAA+_ATPase"/>
</dbReference>
<dbReference type="EMBL" id="X76160">
    <property type="protein sequence ID" value="CAA53758.1"/>
    <property type="molecule type" value="Genomic_DNA"/>
</dbReference>
<feature type="transmembrane region" description="Helical" evidence="7">
    <location>
        <begin position="29"/>
        <end position="51"/>
    </location>
</feature>
<dbReference type="VEuPathDB" id="TrichDB:TVAGG3_0671680"/>
<evidence type="ECO:0000256" key="3">
    <source>
        <dbReference type="ARBA" id="ARBA00022741"/>
    </source>
</evidence>
<dbReference type="Gene3D" id="1.20.1560.10">
    <property type="entry name" value="ABC transporter type 1, transmembrane domain"/>
    <property type="match status" value="1"/>
</dbReference>
<dbReference type="GO" id="GO:0015421">
    <property type="term" value="F:ABC-type oligopeptide transporter activity"/>
    <property type="evidence" value="ECO:0007669"/>
    <property type="project" value="TreeGrafter"/>
</dbReference>
<feature type="transmembrane region" description="Helical" evidence="7">
    <location>
        <begin position="258"/>
        <end position="280"/>
    </location>
</feature>
<dbReference type="PANTHER" id="PTHR43394:SF1">
    <property type="entry name" value="ATP-BINDING CASSETTE SUB-FAMILY B MEMBER 10, MITOCHONDRIAL"/>
    <property type="match status" value="1"/>
</dbReference>
<dbReference type="GO" id="GO:0005524">
    <property type="term" value="F:ATP binding"/>
    <property type="evidence" value="ECO:0007669"/>
    <property type="project" value="UniProtKB-KW"/>
</dbReference>